<dbReference type="Pfam" id="PF14375">
    <property type="entry name" value="Cys_rich_CWC"/>
    <property type="match status" value="1"/>
</dbReference>
<dbReference type="Proteomes" id="UP000000450">
    <property type="component" value="Chromosome"/>
</dbReference>
<name>A0A9J9U9G1_ACIET</name>
<reference evidence="1 2" key="1">
    <citation type="journal article" date="2010" name="J. Bacteriol.">
        <title>Completed genome sequence of the anaerobic iron-oxidizing bacterium Acidovorax ebreus strain TPSY.</title>
        <authorList>
            <person name="Byrne-Bailey K.G."/>
            <person name="Weber K.A."/>
            <person name="Chair A.H."/>
            <person name="Bose S."/>
            <person name="Knox T."/>
            <person name="Spanbauer T.L."/>
            <person name="Chertkov O."/>
            <person name="Coates J.D."/>
        </authorList>
    </citation>
    <scope>NUCLEOTIDE SEQUENCE [LARGE SCALE GENOMIC DNA]</scope>
    <source>
        <strain evidence="1 2">TPSY</strain>
    </source>
</reference>
<dbReference type="RefSeq" id="WP_012655397.1">
    <property type="nucleotide sequence ID" value="NC_011992.1"/>
</dbReference>
<evidence type="ECO:0008006" key="3">
    <source>
        <dbReference type="Google" id="ProtNLM"/>
    </source>
</evidence>
<proteinExistence type="predicted"/>
<evidence type="ECO:0000313" key="1">
    <source>
        <dbReference type="EMBL" id="ACM31810.1"/>
    </source>
</evidence>
<protein>
    <recommendedName>
        <fullName evidence="3">Cysteine-rich CWC</fullName>
    </recommendedName>
</protein>
<dbReference type="AlphaFoldDB" id="A0A9J9U9G1"/>
<accession>A0A9J9U9G1</accession>
<keyword evidence="2" id="KW-1185">Reference proteome</keyword>
<gene>
    <name evidence="1" type="ordered locus">Dtpsy_0326</name>
</gene>
<dbReference type="KEGG" id="dia:Dtpsy_0326"/>
<evidence type="ECO:0000313" key="2">
    <source>
        <dbReference type="Proteomes" id="UP000000450"/>
    </source>
</evidence>
<organism evidence="1 2">
    <name type="scientific">Acidovorax ebreus (strain TPSY)</name>
    <name type="common">Diaphorobacter sp. (strain TPSY)</name>
    <dbReference type="NCBI Taxonomy" id="535289"/>
    <lineage>
        <taxon>Bacteria</taxon>
        <taxon>Pseudomonadati</taxon>
        <taxon>Pseudomonadota</taxon>
        <taxon>Betaproteobacteria</taxon>
        <taxon>Burkholderiales</taxon>
        <taxon>Comamonadaceae</taxon>
        <taxon>Diaphorobacter</taxon>
    </lineage>
</organism>
<dbReference type="InterPro" id="IPR032720">
    <property type="entry name" value="Cys_rich_CWC"/>
</dbReference>
<dbReference type="EMBL" id="CP001392">
    <property type="protein sequence ID" value="ACM31810.1"/>
    <property type="molecule type" value="Genomic_DNA"/>
</dbReference>
<sequence>MPTAAPTTTHCPLCGQSNGCAVAAGLPAQQCWCMHESVSRDALARLPAEARGRACICPLCAREEPAAPQAPAPVVPNP</sequence>